<sequence length="497" mass="57474">MISWNRFSAEIRLMVLETVLHNGCNLASIATVSQEWQRVIEKHNFSRIRLTPSRLPGFRAIYRNRSLVRYIWFCLELEEYDCTGCSPRDPELWDLSEMDNSLITKGLEDLFSVLSVWQPGGDLTLDISVYSPSDSQHGFKYLTFEPDTVSETQDEHRLVERPMLSKPCSGAGGPSATRTFEAICKVFGEIMSNSPFDNDEQERRWWQQLPLVPIVTRVLLRQQTRRRWRPYTLTQMFTRMPRLQEVHYEPWKEWLHTDIQQRWTDEVLQTLLEAPFLARLRKLVLFENFNTVYPASFGIFNSDPRRITSASMGRALVNASLNLDSLSASFLVDAVDFFEETRGRCLKWPNLRSLALTSELLRPAKNPTKLDDMLRAAAATALNMPNLETMELWNGLEEKAMLVRYRRARLRRPATIEWKGTWEMTLSDPVIEAWDAVALKYSNRACVTIGKLVVTATPIRSHGDAIRLLGLLEMVIRPVSLRQIVRENTILEEMGED</sequence>
<reference evidence="2 3" key="1">
    <citation type="submission" date="2019-07" db="EMBL/GenBank/DDBJ databases">
        <title>Venturia inaequalis Genome Resource.</title>
        <authorList>
            <person name="Lichtner F.J."/>
        </authorList>
    </citation>
    <scope>NUCLEOTIDE SEQUENCE [LARGE SCALE GENOMIC DNA]</scope>
    <source>
        <strain evidence="2 3">DMI_063113</strain>
    </source>
</reference>
<comment type="caution">
    <text evidence="2">The sequence shown here is derived from an EMBL/GenBank/DDBJ whole genome shotgun (WGS) entry which is preliminary data.</text>
</comment>
<dbReference type="Pfam" id="PF20183">
    <property type="entry name" value="DUF6546"/>
    <property type="match status" value="1"/>
</dbReference>
<dbReference type="EMBL" id="WNWR01000909">
    <property type="protein sequence ID" value="KAE9967428.1"/>
    <property type="molecule type" value="Genomic_DNA"/>
</dbReference>
<proteinExistence type="predicted"/>
<keyword evidence="3" id="KW-1185">Reference proteome</keyword>
<organism evidence="2 3">
    <name type="scientific">Venturia inaequalis</name>
    <name type="common">Apple scab fungus</name>
    <dbReference type="NCBI Taxonomy" id="5025"/>
    <lineage>
        <taxon>Eukaryota</taxon>
        <taxon>Fungi</taxon>
        <taxon>Dikarya</taxon>
        <taxon>Ascomycota</taxon>
        <taxon>Pezizomycotina</taxon>
        <taxon>Dothideomycetes</taxon>
        <taxon>Pleosporomycetidae</taxon>
        <taxon>Venturiales</taxon>
        <taxon>Venturiaceae</taxon>
        <taxon>Venturia</taxon>
    </lineage>
</organism>
<accession>A0A8H3UDT4</accession>
<protein>
    <recommendedName>
        <fullName evidence="1">DUF6546 domain-containing protein</fullName>
    </recommendedName>
</protein>
<dbReference type="InterPro" id="IPR046676">
    <property type="entry name" value="DUF6546"/>
</dbReference>
<evidence type="ECO:0000313" key="2">
    <source>
        <dbReference type="EMBL" id="KAE9967428.1"/>
    </source>
</evidence>
<gene>
    <name evidence="2" type="ORF">EG327_011495</name>
</gene>
<evidence type="ECO:0000259" key="1">
    <source>
        <dbReference type="Pfam" id="PF20183"/>
    </source>
</evidence>
<dbReference type="Proteomes" id="UP000490939">
    <property type="component" value="Unassembled WGS sequence"/>
</dbReference>
<dbReference type="AlphaFoldDB" id="A0A8H3UDT4"/>
<feature type="domain" description="DUF6546" evidence="1">
    <location>
        <begin position="279"/>
        <end position="477"/>
    </location>
</feature>
<name>A0A8H3UDT4_VENIN</name>
<evidence type="ECO:0000313" key="3">
    <source>
        <dbReference type="Proteomes" id="UP000490939"/>
    </source>
</evidence>